<evidence type="ECO:0000256" key="9">
    <source>
        <dbReference type="ARBA" id="ARBA00048367"/>
    </source>
</evidence>
<evidence type="ECO:0000256" key="3">
    <source>
        <dbReference type="ARBA" id="ARBA00022527"/>
    </source>
</evidence>
<dbReference type="Pfam" id="PF00069">
    <property type="entry name" value="Pkinase"/>
    <property type="match status" value="1"/>
</dbReference>
<dbReference type="InterPro" id="IPR017441">
    <property type="entry name" value="Protein_kinase_ATP_BS"/>
</dbReference>
<comment type="catalytic activity">
    <reaction evidence="8">
        <text>L-threonyl-[protein] + ATP = O-phospho-L-threonyl-[protein] + ADP + H(+)</text>
        <dbReference type="Rhea" id="RHEA:46608"/>
        <dbReference type="Rhea" id="RHEA-COMP:11060"/>
        <dbReference type="Rhea" id="RHEA-COMP:11605"/>
        <dbReference type="ChEBI" id="CHEBI:15378"/>
        <dbReference type="ChEBI" id="CHEBI:30013"/>
        <dbReference type="ChEBI" id="CHEBI:30616"/>
        <dbReference type="ChEBI" id="CHEBI:61977"/>
        <dbReference type="ChEBI" id="CHEBI:456216"/>
        <dbReference type="EC" id="2.7.11.22"/>
    </reaction>
</comment>
<dbReference type="PANTHER" id="PTHR24056:SF171">
    <property type="entry name" value="CYCLIN-DEPENDENT KINASE 20"/>
    <property type="match status" value="1"/>
</dbReference>
<dbReference type="PANTHER" id="PTHR24056">
    <property type="entry name" value="CELL DIVISION PROTEIN KINASE"/>
    <property type="match status" value="1"/>
</dbReference>
<evidence type="ECO:0000256" key="7">
    <source>
        <dbReference type="ARBA" id="ARBA00022840"/>
    </source>
</evidence>
<evidence type="ECO:0000256" key="4">
    <source>
        <dbReference type="ARBA" id="ARBA00022679"/>
    </source>
</evidence>
<keyword evidence="4" id="KW-0808">Transferase</keyword>
<name>A0AAV1IA80_9CHLO</name>
<organism evidence="13 14">
    <name type="scientific">Coccomyxa viridis</name>
    <dbReference type="NCBI Taxonomy" id="1274662"/>
    <lineage>
        <taxon>Eukaryota</taxon>
        <taxon>Viridiplantae</taxon>
        <taxon>Chlorophyta</taxon>
        <taxon>core chlorophytes</taxon>
        <taxon>Trebouxiophyceae</taxon>
        <taxon>Trebouxiophyceae incertae sedis</taxon>
        <taxon>Coccomyxaceae</taxon>
        <taxon>Coccomyxa</taxon>
    </lineage>
</organism>
<dbReference type="Gene3D" id="1.10.510.10">
    <property type="entry name" value="Transferase(Phosphotransferase) domain 1"/>
    <property type="match status" value="1"/>
</dbReference>
<keyword evidence="5 10" id="KW-0547">Nucleotide-binding</keyword>
<evidence type="ECO:0000256" key="11">
    <source>
        <dbReference type="RuleBase" id="RU000304"/>
    </source>
</evidence>
<evidence type="ECO:0000256" key="5">
    <source>
        <dbReference type="ARBA" id="ARBA00022741"/>
    </source>
</evidence>
<evidence type="ECO:0000256" key="2">
    <source>
        <dbReference type="ARBA" id="ARBA00012425"/>
    </source>
</evidence>
<gene>
    <name evidence="13" type="ORF">CVIRNUC_007480</name>
</gene>
<keyword evidence="3 11" id="KW-0723">Serine/threonine-protein kinase</keyword>
<evidence type="ECO:0000259" key="12">
    <source>
        <dbReference type="PROSITE" id="PS50011"/>
    </source>
</evidence>
<dbReference type="Gene3D" id="3.30.200.20">
    <property type="entry name" value="Phosphorylase Kinase, domain 1"/>
    <property type="match status" value="1"/>
</dbReference>
<evidence type="ECO:0000256" key="10">
    <source>
        <dbReference type="PROSITE-ProRule" id="PRU10141"/>
    </source>
</evidence>
<dbReference type="GO" id="GO:0005524">
    <property type="term" value="F:ATP binding"/>
    <property type="evidence" value="ECO:0007669"/>
    <property type="project" value="UniProtKB-UniRule"/>
</dbReference>
<dbReference type="SUPFAM" id="SSF56112">
    <property type="entry name" value="Protein kinase-like (PK-like)"/>
    <property type="match status" value="1"/>
</dbReference>
<accession>A0AAV1IA80</accession>
<sequence>MGPEEWDDPFFPGVIGSYRITGQIGSGTFGEVQQAVHCVTGKTVALKQVYLKQPVRGPAGLSNPAQNVQREIAALRALKHPNVVTLLDVIPRGDSHVLVMELCSTDLAAALEHAKWRWDRPLIRALLQQLLQGIAACHQAGYLHRDLKPANLLLTAEGALKVGDLGLARPHDAPAGGRAAAYTCTVATRWYRAPELLLGSRRYGPAADMWAVGCIFAEMLGMCPLFPGESDFDQLGRVVEILGSIRLPDWPEAEHMPDFRKLCFMETPATDLKELYPDASAQEVDLLTHLIQWNPGDRLTAEQALQHEYLSAVSQVKALEDCKQLVAWTVSAQAAGKQNKPWAQ</sequence>
<evidence type="ECO:0000256" key="8">
    <source>
        <dbReference type="ARBA" id="ARBA00047811"/>
    </source>
</evidence>
<proteinExistence type="inferred from homology"/>
<feature type="binding site" evidence="10">
    <location>
        <position position="47"/>
    </location>
    <ligand>
        <name>ATP</name>
        <dbReference type="ChEBI" id="CHEBI:30616"/>
    </ligand>
</feature>
<evidence type="ECO:0000313" key="13">
    <source>
        <dbReference type="EMBL" id="CAK0784276.1"/>
    </source>
</evidence>
<comment type="similarity">
    <text evidence="1">Belongs to the protein kinase superfamily. CMGC Ser/Thr protein kinase family. CDC2/CDKX subfamily.</text>
</comment>
<dbReference type="Proteomes" id="UP001314263">
    <property type="component" value="Unassembled WGS sequence"/>
</dbReference>
<dbReference type="FunFam" id="1.10.510.10:FF:000624">
    <property type="entry name" value="Mitogen-activated protein kinase"/>
    <property type="match status" value="1"/>
</dbReference>
<dbReference type="PROSITE" id="PS50011">
    <property type="entry name" value="PROTEIN_KINASE_DOM"/>
    <property type="match status" value="1"/>
</dbReference>
<dbReference type="SMART" id="SM00220">
    <property type="entry name" value="S_TKc"/>
    <property type="match status" value="1"/>
</dbReference>
<dbReference type="EMBL" id="CAUYUE010000010">
    <property type="protein sequence ID" value="CAK0784276.1"/>
    <property type="molecule type" value="Genomic_DNA"/>
</dbReference>
<reference evidence="13 14" key="1">
    <citation type="submission" date="2023-10" db="EMBL/GenBank/DDBJ databases">
        <authorList>
            <person name="Maclean D."/>
            <person name="Macfadyen A."/>
        </authorList>
    </citation>
    <scope>NUCLEOTIDE SEQUENCE [LARGE SCALE GENOMIC DNA]</scope>
</reference>
<dbReference type="InterPro" id="IPR011009">
    <property type="entry name" value="Kinase-like_dom_sf"/>
</dbReference>
<dbReference type="EC" id="2.7.11.22" evidence="2"/>
<feature type="domain" description="Protein kinase" evidence="12">
    <location>
        <begin position="18"/>
        <end position="310"/>
    </location>
</feature>
<dbReference type="GO" id="GO:0004693">
    <property type="term" value="F:cyclin-dependent protein serine/threonine kinase activity"/>
    <property type="evidence" value="ECO:0007669"/>
    <property type="project" value="UniProtKB-EC"/>
</dbReference>
<protein>
    <recommendedName>
        <fullName evidence="2">cyclin-dependent kinase</fullName>
        <ecNumber evidence="2">2.7.11.22</ecNumber>
    </recommendedName>
</protein>
<dbReference type="PROSITE" id="PS00107">
    <property type="entry name" value="PROTEIN_KINASE_ATP"/>
    <property type="match status" value="1"/>
</dbReference>
<keyword evidence="14" id="KW-1185">Reference proteome</keyword>
<evidence type="ECO:0000256" key="6">
    <source>
        <dbReference type="ARBA" id="ARBA00022777"/>
    </source>
</evidence>
<dbReference type="InterPro" id="IPR000719">
    <property type="entry name" value="Prot_kinase_dom"/>
</dbReference>
<dbReference type="AlphaFoldDB" id="A0AAV1IA80"/>
<dbReference type="InterPro" id="IPR008271">
    <property type="entry name" value="Ser/Thr_kinase_AS"/>
</dbReference>
<dbReference type="GO" id="GO:0005634">
    <property type="term" value="C:nucleus"/>
    <property type="evidence" value="ECO:0007669"/>
    <property type="project" value="TreeGrafter"/>
</dbReference>
<comment type="catalytic activity">
    <reaction evidence="9">
        <text>L-seryl-[protein] + ATP = O-phospho-L-seryl-[protein] + ADP + H(+)</text>
        <dbReference type="Rhea" id="RHEA:17989"/>
        <dbReference type="Rhea" id="RHEA-COMP:9863"/>
        <dbReference type="Rhea" id="RHEA-COMP:11604"/>
        <dbReference type="ChEBI" id="CHEBI:15378"/>
        <dbReference type="ChEBI" id="CHEBI:29999"/>
        <dbReference type="ChEBI" id="CHEBI:30616"/>
        <dbReference type="ChEBI" id="CHEBI:83421"/>
        <dbReference type="ChEBI" id="CHEBI:456216"/>
        <dbReference type="EC" id="2.7.11.22"/>
    </reaction>
</comment>
<evidence type="ECO:0000256" key="1">
    <source>
        <dbReference type="ARBA" id="ARBA00006485"/>
    </source>
</evidence>
<comment type="caution">
    <text evidence="13">The sequence shown here is derived from an EMBL/GenBank/DDBJ whole genome shotgun (WGS) entry which is preliminary data.</text>
</comment>
<dbReference type="PROSITE" id="PS00108">
    <property type="entry name" value="PROTEIN_KINASE_ST"/>
    <property type="match status" value="1"/>
</dbReference>
<keyword evidence="7 10" id="KW-0067">ATP-binding</keyword>
<keyword evidence="6" id="KW-0418">Kinase</keyword>
<dbReference type="InterPro" id="IPR050108">
    <property type="entry name" value="CDK"/>
</dbReference>
<evidence type="ECO:0000313" key="14">
    <source>
        <dbReference type="Proteomes" id="UP001314263"/>
    </source>
</evidence>